<evidence type="ECO:0000313" key="2">
    <source>
        <dbReference type="Proteomes" id="UP000827872"/>
    </source>
</evidence>
<proteinExistence type="predicted"/>
<keyword evidence="2" id="KW-1185">Reference proteome</keyword>
<reference evidence="1" key="1">
    <citation type="submission" date="2021-08" db="EMBL/GenBank/DDBJ databases">
        <title>The first chromosome-level gecko genome reveals the dynamic sex chromosomes of Neotropical dwarf geckos (Sphaerodactylidae: Sphaerodactylus).</title>
        <authorList>
            <person name="Pinto B.J."/>
            <person name="Keating S.E."/>
            <person name="Gamble T."/>
        </authorList>
    </citation>
    <scope>NUCLEOTIDE SEQUENCE</scope>
    <source>
        <strain evidence="1">TG3544</strain>
    </source>
</reference>
<gene>
    <name evidence="1" type="ORF">K3G42_024443</name>
</gene>
<accession>A0ACB8EIV9</accession>
<comment type="caution">
    <text evidence="1">The sequence shown here is derived from an EMBL/GenBank/DDBJ whole genome shotgun (WGS) entry which is preliminary data.</text>
</comment>
<protein>
    <submittedName>
        <fullName evidence="1">Uncharacterized protein</fullName>
    </submittedName>
</protein>
<name>A0ACB8EIV9_9SAUR</name>
<organism evidence="1 2">
    <name type="scientific">Sphaerodactylus townsendi</name>
    <dbReference type="NCBI Taxonomy" id="933632"/>
    <lineage>
        <taxon>Eukaryota</taxon>
        <taxon>Metazoa</taxon>
        <taxon>Chordata</taxon>
        <taxon>Craniata</taxon>
        <taxon>Vertebrata</taxon>
        <taxon>Euteleostomi</taxon>
        <taxon>Lepidosauria</taxon>
        <taxon>Squamata</taxon>
        <taxon>Bifurcata</taxon>
        <taxon>Gekkota</taxon>
        <taxon>Sphaerodactylidae</taxon>
        <taxon>Sphaerodactylus</taxon>
    </lineage>
</organism>
<sequence>MARLARFRRIAFREVRPGIITILVACRMDRVLVELFHFTTRQHVDYKPVMRTALRSSRVVNAWKVPGKHWKNQGRDRAAMQIAGERG</sequence>
<dbReference type="Proteomes" id="UP000827872">
    <property type="component" value="Linkage Group LG03"/>
</dbReference>
<evidence type="ECO:0000313" key="1">
    <source>
        <dbReference type="EMBL" id="KAH7992562.1"/>
    </source>
</evidence>
<dbReference type="EMBL" id="CM037616">
    <property type="protein sequence ID" value="KAH7992562.1"/>
    <property type="molecule type" value="Genomic_DNA"/>
</dbReference>